<keyword evidence="2" id="KW-1185">Reference proteome</keyword>
<reference evidence="1" key="1">
    <citation type="submission" date="2020-11" db="EMBL/GenBank/DDBJ databases">
        <authorList>
            <consortium name="DOE Joint Genome Institute"/>
            <person name="Ahrendt S."/>
            <person name="Riley R."/>
            <person name="Andreopoulos W."/>
            <person name="Labutti K."/>
            <person name="Pangilinan J."/>
            <person name="Ruiz-Duenas F.J."/>
            <person name="Barrasa J.M."/>
            <person name="Sanchez-Garcia M."/>
            <person name="Camarero S."/>
            <person name="Miyauchi S."/>
            <person name="Serrano A."/>
            <person name="Linde D."/>
            <person name="Babiker R."/>
            <person name="Drula E."/>
            <person name="Ayuso-Fernandez I."/>
            <person name="Pacheco R."/>
            <person name="Padilla G."/>
            <person name="Ferreira P."/>
            <person name="Barriuso J."/>
            <person name="Kellner H."/>
            <person name="Castanera R."/>
            <person name="Alfaro M."/>
            <person name="Ramirez L."/>
            <person name="Pisabarro A.G."/>
            <person name="Kuo A."/>
            <person name="Tritt A."/>
            <person name="Lipzen A."/>
            <person name="He G."/>
            <person name="Yan M."/>
            <person name="Ng V."/>
            <person name="Cullen D."/>
            <person name="Martin F."/>
            <person name="Rosso M.-N."/>
            <person name="Henrissat B."/>
            <person name="Hibbett D."/>
            <person name="Martinez A.T."/>
            <person name="Grigoriev I.V."/>
        </authorList>
    </citation>
    <scope>NUCLEOTIDE SEQUENCE</scope>
    <source>
        <strain evidence="1">CIRM-BRFM 674</strain>
    </source>
</reference>
<dbReference type="Proteomes" id="UP000807469">
    <property type="component" value="Unassembled WGS sequence"/>
</dbReference>
<proteinExistence type="predicted"/>
<comment type="caution">
    <text evidence="1">The sequence shown here is derived from an EMBL/GenBank/DDBJ whole genome shotgun (WGS) entry which is preliminary data.</text>
</comment>
<dbReference type="AlphaFoldDB" id="A0A9P6CU29"/>
<evidence type="ECO:0000313" key="2">
    <source>
        <dbReference type="Proteomes" id="UP000807469"/>
    </source>
</evidence>
<evidence type="ECO:0000313" key="1">
    <source>
        <dbReference type="EMBL" id="KAF9472193.1"/>
    </source>
</evidence>
<protein>
    <submittedName>
        <fullName evidence="1">Uncharacterized protein</fullName>
    </submittedName>
</protein>
<dbReference type="EMBL" id="MU155566">
    <property type="protein sequence ID" value="KAF9472193.1"/>
    <property type="molecule type" value="Genomic_DNA"/>
</dbReference>
<gene>
    <name evidence="1" type="ORF">BDN70DRAFT_887274</name>
</gene>
<accession>A0A9P6CU29</accession>
<name>A0A9P6CU29_9AGAR</name>
<organism evidence="1 2">
    <name type="scientific">Pholiota conissans</name>
    <dbReference type="NCBI Taxonomy" id="109636"/>
    <lineage>
        <taxon>Eukaryota</taxon>
        <taxon>Fungi</taxon>
        <taxon>Dikarya</taxon>
        <taxon>Basidiomycota</taxon>
        <taxon>Agaricomycotina</taxon>
        <taxon>Agaricomycetes</taxon>
        <taxon>Agaricomycetidae</taxon>
        <taxon>Agaricales</taxon>
        <taxon>Agaricineae</taxon>
        <taxon>Strophariaceae</taxon>
        <taxon>Pholiota</taxon>
    </lineage>
</organism>
<sequence>MHPSDRPLCLPVGALALSYPHYRVRVLYRSLLLIRCIPSPPTPPYIHPCSAGLFCVLCDTRPFCVYRHTIQPQASLLSAASSSILSMAINPYLYRRHLHLSIVTVFGRWSKESLWCHFGHREGADVDLTADEDGVGIVVVWRVMLRLYDRNLRWCHARSYMLRTSEVSQLRECCRTNDLSCPFRFRIYSSMLGTHTLDPGV</sequence>